<dbReference type="KEGG" id="pco:PHACADRAFT_254850"/>
<dbReference type="InParanoid" id="K5WDS9"/>
<sequence length="67" mass="7457">MTLTAPARHEIVAAFGDLTSVPALPTLQDHMLASSEGRRFIKEASHQHENRRHKIARNPPQSAFGRT</sequence>
<dbReference type="RefSeq" id="XP_007395025.1">
    <property type="nucleotide sequence ID" value="XM_007394963.1"/>
</dbReference>
<name>K5WDS9_PHACS</name>
<dbReference type="InterPro" id="IPR007715">
    <property type="entry name" value="Coq4"/>
</dbReference>
<proteinExistence type="predicted"/>
<dbReference type="EMBL" id="JH930471">
    <property type="protein sequence ID" value="EKM57204.1"/>
    <property type="molecule type" value="Genomic_DNA"/>
</dbReference>
<dbReference type="OrthoDB" id="4249at2759"/>
<feature type="region of interest" description="Disordered" evidence="1">
    <location>
        <begin position="42"/>
        <end position="67"/>
    </location>
</feature>
<gene>
    <name evidence="2" type="ORF">PHACADRAFT_254850</name>
</gene>
<dbReference type="Proteomes" id="UP000008370">
    <property type="component" value="Unassembled WGS sequence"/>
</dbReference>
<organism evidence="2 3">
    <name type="scientific">Phanerochaete carnosa (strain HHB-10118-sp)</name>
    <name type="common">White-rot fungus</name>
    <name type="synonym">Peniophora carnosa</name>
    <dbReference type="NCBI Taxonomy" id="650164"/>
    <lineage>
        <taxon>Eukaryota</taxon>
        <taxon>Fungi</taxon>
        <taxon>Dikarya</taxon>
        <taxon>Basidiomycota</taxon>
        <taxon>Agaricomycotina</taxon>
        <taxon>Agaricomycetes</taxon>
        <taxon>Polyporales</taxon>
        <taxon>Phanerochaetaceae</taxon>
        <taxon>Phanerochaete</taxon>
    </lineage>
</organism>
<dbReference type="AlphaFoldDB" id="K5WDS9"/>
<dbReference type="GO" id="GO:0006744">
    <property type="term" value="P:ubiquinone biosynthetic process"/>
    <property type="evidence" value="ECO:0007669"/>
    <property type="project" value="InterPro"/>
</dbReference>
<dbReference type="Pfam" id="PF05019">
    <property type="entry name" value="Coq4"/>
    <property type="match status" value="1"/>
</dbReference>
<evidence type="ECO:0000256" key="1">
    <source>
        <dbReference type="SAM" id="MobiDB-lite"/>
    </source>
</evidence>
<dbReference type="HOGENOM" id="CLU_2813238_0_0_1"/>
<evidence type="ECO:0000313" key="3">
    <source>
        <dbReference type="Proteomes" id="UP000008370"/>
    </source>
</evidence>
<dbReference type="GeneID" id="18916153"/>
<keyword evidence="3" id="KW-1185">Reference proteome</keyword>
<accession>K5WDS9</accession>
<reference evidence="2 3" key="1">
    <citation type="journal article" date="2012" name="BMC Genomics">
        <title>Comparative genomics of the white-rot fungi, Phanerochaete carnosa and P. chrysosporium, to elucidate the genetic basis of the distinct wood types they colonize.</title>
        <authorList>
            <person name="Suzuki H."/>
            <person name="MacDonald J."/>
            <person name="Syed K."/>
            <person name="Salamov A."/>
            <person name="Hori C."/>
            <person name="Aerts A."/>
            <person name="Henrissat B."/>
            <person name="Wiebenga A."/>
            <person name="vanKuyk P.A."/>
            <person name="Barry K."/>
            <person name="Lindquist E."/>
            <person name="LaButti K."/>
            <person name="Lapidus A."/>
            <person name="Lucas S."/>
            <person name="Coutinho P."/>
            <person name="Gong Y."/>
            <person name="Samejima M."/>
            <person name="Mahadevan R."/>
            <person name="Abou-Zaid M."/>
            <person name="de Vries R.P."/>
            <person name="Igarashi K."/>
            <person name="Yadav J.S."/>
            <person name="Grigoriev I.V."/>
            <person name="Master E.R."/>
        </authorList>
    </citation>
    <scope>NUCLEOTIDE SEQUENCE [LARGE SCALE GENOMIC DNA]</scope>
    <source>
        <strain evidence="2 3">HHB-10118-sp</strain>
    </source>
</reference>
<evidence type="ECO:0000313" key="2">
    <source>
        <dbReference type="EMBL" id="EKM57204.1"/>
    </source>
</evidence>
<protein>
    <submittedName>
        <fullName evidence="2">Uncharacterized protein</fullName>
    </submittedName>
</protein>